<dbReference type="InterPro" id="IPR050636">
    <property type="entry name" value="C2H2-ZF_domain-containing"/>
</dbReference>
<feature type="domain" description="C2H2-type" evidence="12">
    <location>
        <begin position="155"/>
        <end position="183"/>
    </location>
</feature>
<feature type="compositionally biased region" description="Acidic residues" evidence="11">
    <location>
        <begin position="299"/>
        <end position="317"/>
    </location>
</feature>
<dbReference type="PROSITE" id="PS00028">
    <property type="entry name" value="ZINC_FINGER_C2H2_1"/>
    <property type="match status" value="7"/>
</dbReference>
<dbReference type="FunFam" id="3.30.160.60:FF:000218">
    <property type="entry name" value="Zinc finger protein 10"/>
    <property type="match status" value="1"/>
</dbReference>
<dbReference type="SUPFAM" id="SSF57667">
    <property type="entry name" value="beta-beta-alpha zinc fingers"/>
    <property type="match status" value="6"/>
</dbReference>
<comment type="subcellular location">
    <subcellularLocation>
        <location evidence="1">Nucleus</location>
    </subcellularLocation>
</comment>
<feature type="domain" description="C2H2-type" evidence="12">
    <location>
        <begin position="807"/>
        <end position="834"/>
    </location>
</feature>
<keyword evidence="15" id="KW-1185">Reference proteome</keyword>
<evidence type="ECO:0000256" key="7">
    <source>
        <dbReference type="ARBA" id="ARBA00023163"/>
    </source>
</evidence>
<evidence type="ECO:0008006" key="16">
    <source>
        <dbReference type="Google" id="ProtNLM"/>
    </source>
</evidence>
<evidence type="ECO:0000256" key="5">
    <source>
        <dbReference type="ARBA" id="ARBA00022833"/>
    </source>
</evidence>
<evidence type="ECO:0000256" key="9">
    <source>
        <dbReference type="PROSITE-ProRule" id="PRU00042"/>
    </source>
</evidence>
<dbReference type="FunFam" id="3.30.160.60:FF:000145">
    <property type="entry name" value="Zinc finger protein 574"/>
    <property type="match status" value="1"/>
</dbReference>
<dbReference type="SMART" id="SM00355">
    <property type="entry name" value="ZnF_C2H2"/>
    <property type="match status" value="16"/>
</dbReference>
<feature type="domain" description="C2H2-type" evidence="12">
    <location>
        <begin position="192"/>
        <end position="220"/>
    </location>
</feature>
<evidence type="ECO:0000256" key="10">
    <source>
        <dbReference type="PROSITE-ProRule" id="PRU01263"/>
    </source>
</evidence>
<keyword evidence="2 10" id="KW-0479">Metal-binding</keyword>
<protein>
    <recommendedName>
        <fullName evidence="16">Protein krueppel</fullName>
    </recommendedName>
</protein>
<dbReference type="EnsemblMetazoa" id="AMIN001778-RA">
    <property type="protein sequence ID" value="AMIN001778-PA"/>
    <property type="gene ID" value="AMIN001778"/>
</dbReference>
<dbReference type="STRING" id="112268.A0A182VUN5"/>
<dbReference type="PANTHER" id="PTHR47772">
    <property type="entry name" value="ZINC FINGER PROTEIN 200"/>
    <property type="match status" value="1"/>
</dbReference>
<feature type="domain" description="C2H2-type" evidence="12">
    <location>
        <begin position="720"/>
        <end position="747"/>
    </location>
</feature>
<dbReference type="SUPFAM" id="SSF57716">
    <property type="entry name" value="Glucocorticoid receptor-like (DNA-binding domain)"/>
    <property type="match status" value="1"/>
</dbReference>
<evidence type="ECO:0000313" key="14">
    <source>
        <dbReference type="EnsemblMetazoa" id="AMIN001778-PA"/>
    </source>
</evidence>
<feature type="binding site" evidence="10">
    <location>
        <position position="6"/>
    </location>
    <ligand>
        <name>Zn(2+)</name>
        <dbReference type="ChEBI" id="CHEBI:29105"/>
    </ligand>
</feature>
<evidence type="ECO:0000256" key="1">
    <source>
        <dbReference type="ARBA" id="ARBA00004123"/>
    </source>
</evidence>
<keyword evidence="4 9" id="KW-0863">Zinc-finger</keyword>
<dbReference type="InterPro" id="IPR036236">
    <property type="entry name" value="Znf_C2H2_sf"/>
</dbReference>
<feature type="region of interest" description="Disordered" evidence="11">
    <location>
        <begin position="299"/>
        <end position="327"/>
    </location>
</feature>
<evidence type="ECO:0000256" key="11">
    <source>
        <dbReference type="SAM" id="MobiDB-lite"/>
    </source>
</evidence>
<dbReference type="PROSITE" id="PS51915">
    <property type="entry name" value="ZAD"/>
    <property type="match status" value="1"/>
</dbReference>
<evidence type="ECO:0000256" key="4">
    <source>
        <dbReference type="ARBA" id="ARBA00022771"/>
    </source>
</evidence>
<feature type="domain" description="C2H2-type" evidence="12">
    <location>
        <begin position="665"/>
        <end position="692"/>
    </location>
</feature>
<dbReference type="InterPro" id="IPR013087">
    <property type="entry name" value="Znf_C2H2_type"/>
</dbReference>
<evidence type="ECO:0000259" key="12">
    <source>
        <dbReference type="PROSITE" id="PS50157"/>
    </source>
</evidence>
<dbReference type="PROSITE" id="PS50157">
    <property type="entry name" value="ZINC_FINGER_C2H2_2"/>
    <property type="match status" value="9"/>
</dbReference>
<feature type="domain" description="C2H2-type" evidence="12">
    <location>
        <begin position="693"/>
        <end position="720"/>
    </location>
</feature>
<dbReference type="AlphaFoldDB" id="A0A182VUN5"/>
<dbReference type="Pfam" id="PF13912">
    <property type="entry name" value="zf-C2H2_6"/>
    <property type="match status" value="1"/>
</dbReference>
<feature type="binding site" evidence="10">
    <location>
        <position position="9"/>
    </location>
    <ligand>
        <name>Zn(2+)</name>
        <dbReference type="ChEBI" id="CHEBI:29105"/>
    </ligand>
</feature>
<keyword evidence="3" id="KW-0677">Repeat</keyword>
<feature type="domain" description="C2H2-type" evidence="12">
    <location>
        <begin position="776"/>
        <end position="806"/>
    </location>
</feature>
<sequence>MSSKHCRICYKPDQDDLISVRLTQDSLTIEEMILLITSIAVSSDRRLPQNICLQCLDRLKIAYNLRQQCIQTNDRLCAELQCIRVVEEQEQTKPESSTTSDDGENRDEIVSPSVVIEMIDNDSCGDVVWHELNKEPDQSESSIEDQYVAIEVINFRCCGCTMDFRSRKELEEHAIQQHRNGKRYFRGKVRPFICSTCYQTFPTQSMLDRHYEERNLNQQEATNEDLERTDSITELKERDDYVMEKQQIDEAEEGSLKHELDAIVIEIEPKANESQKSEEYILADSNAEDDELSINIEFSDAEEEEPDESEIDDELEEQTTIQPTERMEKANIQSAMCRIPGDNLSVVSQEQGYLIVEMQQHRCCCCAGLFSTVQELDQHLEKRNKNADLAHDCHVKYVCEYCGKQFTYWLVYICHKRMREQRQFYMCTLCNALLDSKKRMISHMLMSDEHANYFKLCRESIADRYEAIELPGTRCCCCKKYFDDDGERMDHIKRVHGLPLARSTLDKSAKPPYCCGVCGRRFRNERHMELHLQYTSDVTQYYCKQCEFQTYNPRRMELHLYSGIHRNSLPVSVQLKPLQNIIPKASRLRHCCFEECHTHFQNVSALKQHVSQSHQQTLEANRIQASRLNQILQSESYHECNVCSVLFKTLGALQAHQARRSRDDFVCAVCGVTKRTRTALHVHERTHTGERPFRCEYCDKTFLTNRTLISHRSCHITGQHTCDLCGHVFNRKENLNRHITLKHGEATIQCDVCPKKFKTTAVLNIHKLSHTGEKRFKCRTESCDKRYITVADRRRHEMSVHTLERPHKCSYCNAAFIRKRQLTIHERRHTGEKPFVCPVCGKDFVDRTPLRYHMRNVCNQTLIE</sequence>
<keyword evidence="6" id="KW-0805">Transcription regulation</keyword>
<dbReference type="FunFam" id="3.30.160.60:FF:000688">
    <property type="entry name" value="zinc finger protein 197 isoform X1"/>
    <property type="match status" value="1"/>
</dbReference>
<accession>A0A182VUN5</accession>
<keyword evidence="7" id="KW-0804">Transcription</keyword>
<dbReference type="Proteomes" id="UP000075920">
    <property type="component" value="Unassembled WGS sequence"/>
</dbReference>
<organism evidence="14 15">
    <name type="scientific">Anopheles minimus</name>
    <dbReference type="NCBI Taxonomy" id="112268"/>
    <lineage>
        <taxon>Eukaryota</taxon>
        <taxon>Metazoa</taxon>
        <taxon>Ecdysozoa</taxon>
        <taxon>Arthropoda</taxon>
        <taxon>Hexapoda</taxon>
        <taxon>Insecta</taxon>
        <taxon>Pterygota</taxon>
        <taxon>Neoptera</taxon>
        <taxon>Endopterygota</taxon>
        <taxon>Diptera</taxon>
        <taxon>Nematocera</taxon>
        <taxon>Culicoidea</taxon>
        <taxon>Culicidae</taxon>
        <taxon>Anophelinae</taxon>
        <taxon>Anopheles</taxon>
    </lineage>
</organism>
<dbReference type="SMART" id="SM00868">
    <property type="entry name" value="zf-AD"/>
    <property type="match status" value="1"/>
</dbReference>
<dbReference type="GO" id="GO:0030674">
    <property type="term" value="F:protein-macromolecule adaptor activity"/>
    <property type="evidence" value="ECO:0007669"/>
    <property type="project" value="UniProtKB-ARBA"/>
</dbReference>
<dbReference type="Gene3D" id="3.30.160.60">
    <property type="entry name" value="Classic Zinc Finger"/>
    <property type="match status" value="9"/>
</dbReference>
<feature type="domain" description="C2H2-type" evidence="12">
    <location>
        <begin position="748"/>
        <end position="775"/>
    </location>
</feature>
<feature type="binding site" evidence="10">
    <location>
        <position position="52"/>
    </location>
    <ligand>
        <name>Zn(2+)</name>
        <dbReference type="ChEBI" id="CHEBI:29105"/>
    </ligand>
</feature>
<name>A0A182VUN5_9DIPT</name>
<dbReference type="PANTHER" id="PTHR47772:SF11">
    <property type="entry name" value="C2H2-TYPE DOMAIN-CONTAINING PROTEIN"/>
    <property type="match status" value="1"/>
</dbReference>
<feature type="domain" description="C2H2-type" evidence="12">
    <location>
        <begin position="835"/>
        <end position="857"/>
    </location>
</feature>
<dbReference type="GO" id="GO:0008270">
    <property type="term" value="F:zinc ion binding"/>
    <property type="evidence" value="ECO:0007669"/>
    <property type="project" value="UniProtKB-UniRule"/>
</dbReference>
<proteinExistence type="predicted"/>
<dbReference type="VEuPathDB" id="VectorBase:AMIN001778"/>
<evidence type="ECO:0000256" key="8">
    <source>
        <dbReference type="ARBA" id="ARBA00023242"/>
    </source>
</evidence>
<evidence type="ECO:0000256" key="2">
    <source>
        <dbReference type="ARBA" id="ARBA00022723"/>
    </source>
</evidence>
<evidence type="ECO:0000259" key="13">
    <source>
        <dbReference type="PROSITE" id="PS51915"/>
    </source>
</evidence>
<dbReference type="InterPro" id="IPR012934">
    <property type="entry name" value="Znf_AD"/>
</dbReference>
<evidence type="ECO:0000313" key="15">
    <source>
        <dbReference type="Proteomes" id="UP000075920"/>
    </source>
</evidence>
<keyword evidence="5 10" id="KW-0862">Zinc</keyword>
<evidence type="ECO:0000256" key="3">
    <source>
        <dbReference type="ARBA" id="ARBA00022737"/>
    </source>
</evidence>
<feature type="domain" description="ZAD" evidence="13">
    <location>
        <begin position="4"/>
        <end position="79"/>
    </location>
</feature>
<dbReference type="GO" id="GO:0005634">
    <property type="term" value="C:nucleus"/>
    <property type="evidence" value="ECO:0007669"/>
    <property type="project" value="UniProtKB-SubCell"/>
</dbReference>
<keyword evidence="8" id="KW-0539">Nucleus</keyword>
<dbReference type="Pfam" id="PF07776">
    <property type="entry name" value="zf-AD"/>
    <property type="match status" value="1"/>
</dbReference>
<feature type="binding site" evidence="10">
    <location>
        <position position="55"/>
    </location>
    <ligand>
        <name>Zn(2+)</name>
        <dbReference type="ChEBI" id="CHEBI:29105"/>
    </ligand>
</feature>
<dbReference type="Pfam" id="PF00096">
    <property type="entry name" value="zf-C2H2"/>
    <property type="match status" value="3"/>
</dbReference>
<dbReference type="Gene3D" id="3.40.1800.20">
    <property type="match status" value="1"/>
</dbReference>
<reference evidence="14" key="2">
    <citation type="submission" date="2020-05" db="UniProtKB">
        <authorList>
            <consortium name="EnsemblMetazoa"/>
        </authorList>
    </citation>
    <scope>IDENTIFICATION</scope>
    <source>
        <strain evidence="14">MINIMUS1</strain>
    </source>
</reference>
<evidence type="ECO:0000256" key="6">
    <source>
        <dbReference type="ARBA" id="ARBA00023015"/>
    </source>
</evidence>
<reference evidence="15" key="1">
    <citation type="submission" date="2013-03" db="EMBL/GenBank/DDBJ databases">
        <title>The Genome Sequence of Anopheles minimus MINIMUS1.</title>
        <authorList>
            <consortium name="The Broad Institute Genomics Platform"/>
            <person name="Neafsey D.E."/>
            <person name="Walton C."/>
            <person name="Walker B."/>
            <person name="Young S.K."/>
            <person name="Zeng Q."/>
            <person name="Gargeya S."/>
            <person name="Fitzgerald M."/>
            <person name="Haas B."/>
            <person name="Abouelleil A."/>
            <person name="Allen A.W."/>
            <person name="Alvarado L."/>
            <person name="Arachchi H.M."/>
            <person name="Berlin A.M."/>
            <person name="Chapman S.B."/>
            <person name="Gainer-Dewar J."/>
            <person name="Goldberg J."/>
            <person name="Griggs A."/>
            <person name="Gujja S."/>
            <person name="Hansen M."/>
            <person name="Howarth C."/>
            <person name="Imamovic A."/>
            <person name="Ireland A."/>
            <person name="Larimer J."/>
            <person name="McCowan C."/>
            <person name="Murphy C."/>
            <person name="Pearson M."/>
            <person name="Poon T.W."/>
            <person name="Priest M."/>
            <person name="Roberts A."/>
            <person name="Saif S."/>
            <person name="Shea T."/>
            <person name="Sisk P."/>
            <person name="Sykes S."/>
            <person name="Wortman J."/>
            <person name="Nusbaum C."/>
            <person name="Birren B."/>
        </authorList>
    </citation>
    <scope>NUCLEOTIDE SEQUENCE [LARGE SCALE GENOMIC DNA]</scope>
    <source>
        <strain evidence="15">MINIMUS1</strain>
    </source>
</reference>